<proteinExistence type="predicted"/>
<keyword evidence="2" id="KW-1185">Reference proteome</keyword>
<dbReference type="AlphaFoldDB" id="A0A8X8XL52"/>
<dbReference type="Proteomes" id="UP000298416">
    <property type="component" value="Unassembled WGS sequence"/>
</dbReference>
<reference evidence="1" key="2">
    <citation type="submission" date="2020-08" db="EMBL/GenBank/DDBJ databases">
        <title>Plant Genome Project.</title>
        <authorList>
            <person name="Zhang R.-G."/>
        </authorList>
    </citation>
    <scope>NUCLEOTIDE SEQUENCE</scope>
    <source>
        <strain evidence="1">Huo1</strain>
        <tissue evidence="1">Leaf</tissue>
    </source>
</reference>
<comment type="caution">
    <text evidence="1">The sequence shown here is derived from an EMBL/GenBank/DDBJ whole genome shotgun (WGS) entry which is preliminary data.</text>
</comment>
<accession>A0A8X8XL52</accession>
<protein>
    <submittedName>
        <fullName evidence="1">Uncharacterized protein</fullName>
    </submittedName>
</protein>
<reference evidence="1" key="1">
    <citation type="submission" date="2018-01" db="EMBL/GenBank/DDBJ databases">
        <authorList>
            <person name="Mao J.F."/>
        </authorList>
    </citation>
    <scope>NUCLEOTIDE SEQUENCE</scope>
    <source>
        <strain evidence="1">Huo1</strain>
        <tissue evidence="1">Leaf</tissue>
    </source>
</reference>
<organism evidence="1">
    <name type="scientific">Salvia splendens</name>
    <name type="common">Scarlet sage</name>
    <dbReference type="NCBI Taxonomy" id="180675"/>
    <lineage>
        <taxon>Eukaryota</taxon>
        <taxon>Viridiplantae</taxon>
        <taxon>Streptophyta</taxon>
        <taxon>Embryophyta</taxon>
        <taxon>Tracheophyta</taxon>
        <taxon>Spermatophyta</taxon>
        <taxon>Magnoliopsida</taxon>
        <taxon>eudicotyledons</taxon>
        <taxon>Gunneridae</taxon>
        <taxon>Pentapetalae</taxon>
        <taxon>asterids</taxon>
        <taxon>lamiids</taxon>
        <taxon>Lamiales</taxon>
        <taxon>Lamiaceae</taxon>
        <taxon>Nepetoideae</taxon>
        <taxon>Mentheae</taxon>
        <taxon>Salviinae</taxon>
        <taxon>Salvia</taxon>
        <taxon>Salvia subgen. Calosphace</taxon>
        <taxon>core Calosphace</taxon>
    </lineage>
</organism>
<evidence type="ECO:0000313" key="1">
    <source>
        <dbReference type="EMBL" id="KAG6415855.1"/>
    </source>
</evidence>
<sequence>MEKELQDNQQFLIRHIAYSKKMVDKIPSQDVFFYKSKWTSEIDSLMLSLIIQSKNVGKWDGSVMPYDLLEHVTGALTADTGISYTCRDVYERFRFFEHRYRAFKMVTVKTIKQIHEEESHKIYF</sequence>
<name>A0A8X8XL52_SALSN</name>
<evidence type="ECO:0000313" key="2">
    <source>
        <dbReference type="Proteomes" id="UP000298416"/>
    </source>
</evidence>
<gene>
    <name evidence="1" type="ORF">SASPL_123274</name>
</gene>
<dbReference type="EMBL" id="PNBA02000008">
    <property type="protein sequence ID" value="KAG6415855.1"/>
    <property type="molecule type" value="Genomic_DNA"/>
</dbReference>